<dbReference type="AlphaFoldDB" id="A0A0G4IY42"/>
<reference evidence="2 4" key="1">
    <citation type="submission" date="2015-02" db="EMBL/GenBank/DDBJ databases">
        <authorList>
            <person name="Chooi Y.-H."/>
        </authorList>
    </citation>
    <scope>NUCLEOTIDE SEQUENCE [LARGE SCALE GENOMIC DNA]</scope>
    <source>
        <strain evidence="2">E3</strain>
    </source>
</reference>
<dbReference type="EMBL" id="CDSF01000096">
    <property type="protein sequence ID" value="CEO99991.1"/>
    <property type="molecule type" value="Genomic_DNA"/>
</dbReference>
<dbReference type="CDD" id="cd20558">
    <property type="entry name" value="CYCLIN_ScPCL7-like"/>
    <property type="match status" value="1"/>
</dbReference>
<accession>A0A0G4IY42</accession>
<organism evidence="2 4">
    <name type="scientific">Plasmodiophora brassicae</name>
    <name type="common">Clubroot disease agent</name>
    <dbReference type="NCBI Taxonomy" id="37360"/>
    <lineage>
        <taxon>Eukaryota</taxon>
        <taxon>Sar</taxon>
        <taxon>Rhizaria</taxon>
        <taxon>Endomyxa</taxon>
        <taxon>Phytomyxea</taxon>
        <taxon>Plasmodiophorida</taxon>
        <taxon>Plasmodiophoridae</taxon>
        <taxon>Plasmodiophora</taxon>
    </lineage>
</organism>
<evidence type="ECO:0000313" key="5">
    <source>
        <dbReference type="Proteomes" id="UP000290189"/>
    </source>
</evidence>
<name>A0A0G4IY42_PLABS</name>
<sequence>MADAVTATAANGAGQQQQQQQHRPTMQQSPDETGRRIVPVLACVLNQLCARNDQLVMDPDSVTKFHALRPPSISILDYLERIGKYSACSGECFVLALVYIDRIISSNHNFTVNSLNVHRLLISSVMLAAKFFDDQYFNNAYYAKVGGVPCHEINSLEVEFLFMINFSLFVTTGEYEQYYTELCNHTVNSGCTCQTDAGVPPLEPIPRAISAPIPTPVAPAVVVDAVPVKPRRSKRTSTRRSSARIVSQ</sequence>
<dbReference type="Proteomes" id="UP000290189">
    <property type="component" value="Unassembled WGS sequence"/>
</dbReference>
<feature type="compositionally biased region" description="Basic residues" evidence="1">
    <location>
        <begin position="229"/>
        <end position="242"/>
    </location>
</feature>
<dbReference type="InterPro" id="IPR036915">
    <property type="entry name" value="Cyclin-like_sf"/>
</dbReference>
<dbReference type="Gene3D" id="1.10.472.10">
    <property type="entry name" value="Cyclin-like"/>
    <property type="match status" value="1"/>
</dbReference>
<dbReference type="GO" id="GO:0019901">
    <property type="term" value="F:protein kinase binding"/>
    <property type="evidence" value="ECO:0007669"/>
    <property type="project" value="InterPro"/>
</dbReference>
<feature type="region of interest" description="Disordered" evidence="1">
    <location>
        <begin position="229"/>
        <end position="248"/>
    </location>
</feature>
<evidence type="ECO:0008006" key="6">
    <source>
        <dbReference type="Google" id="ProtNLM"/>
    </source>
</evidence>
<dbReference type="SUPFAM" id="SSF47954">
    <property type="entry name" value="Cyclin-like"/>
    <property type="match status" value="1"/>
</dbReference>
<dbReference type="STRING" id="37360.A0A0G4IY42"/>
<proteinExistence type="predicted"/>
<feature type="region of interest" description="Disordered" evidence="1">
    <location>
        <begin position="1"/>
        <end position="31"/>
    </location>
</feature>
<dbReference type="EMBL" id="OVEO01000011">
    <property type="protein sequence ID" value="SPQ99030.1"/>
    <property type="molecule type" value="Genomic_DNA"/>
</dbReference>
<feature type="compositionally biased region" description="Polar residues" evidence="1">
    <location>
        <begin position="22"/>
        <end position="31"/>
    </location>
</feature>
<keyword evidence="3" id="KW-0496">Mitochondrion</keyword>
<evidence type="ECO:0000313" key="3">
    <source>
        <dbReference type="EMBL" id="SPQ99030.1"/>
    </source>
</evidence>
<dbReference type="PANTHER" id="PTHR15615:SF108">
    <property type="entry name" value="PROTEIN CNPPD1"/>
    <property type="match status" value="1"/>
</dbReference>
<evidence type="ECO:0000313" key="4">
    <source>
        <dbReference type="Proteomes" id="UP000039324"/>
    </source>
</evidence>
<reference evidence="3 5" key="2">
    <citation type="submission" date="2018-03" db="EMBL/GenBank/DDBJ databases">
        <authorList>
            <person name="Fogelqvist J."/>
        </authorList>
    </citation>
    <scope>NUCLEOTIDE SEQUENCE [LARGE SCALE GENOMIC DNA]</scope>
</reference>
<evidence type="ECO:0000256" key="1">
    <source>
        <dbReference type="SAM" id="MobiDB-lite"/>
    </source>
</evidence>
<dbReference type="Pfam" id="PF08613">
    <property type="entry name" value="Cyclin"/>
    <property type="match status" value="1"/>
</dbReference>
<protein>
    <recommendedName>
        <fullName evidence="6">Cyclin</fullName>
    </recommendedName>
</protein>
<dbReference type="Proteomes" id="UP000039324">
    <property type="component" value="Unassembled WGS sequence"/>
</dbReference>
<evidence type="ECO:0000313" key="2">
    <source>
        <dbReference type="EMBL" id="CEO99991.1"/>
    </source>
</evidence>
<feature type="compositionally biased region" description="Low complexity" evidence="1">
    <location>
        <begin position="1"/>
        <end position="21"/>
    </location>
</feature>
<dbReference type="SMR" id="A0A0G4IY42"/>
<dbReference type="PANTHER" id="PTHR15615">
    <property type="match status" value="1"/>
</dbReference>
<geneLocation type="mitochondrion" evidence="3"/>
<gene>
    <name evidence="2" type="ORF">PBRA_007725</name>
    <name evidence="3" type="ORF">PLBR_LOCUS6245</name>
</gene>
<dbReference type="OrthoDB" id="337735at2759"/>
<dbReference type="InterPro" id="IPR013922">
    <property type="entry name" value="Cyclin_PHO80-like"/>
</dbReference>
<dbReference type="OMA" id="VPCHEIN"/>
<keyword evidence="4" id="KW-1185">Reference proteome</keyword>